<dbReference type="GO" id="GO:0006508">
    <property type="term" value="P:proteolysis"/>
    <property type="evidence" value="ECO:0007669"/>
    <property type="project" value="UniProtKB-KW"/>
</dbReference>
<dbReference type="SUPFAM" id="SSF54001">
    <property type="entry name" value="Cysteine proteinases"/>
    <property type="match status" value="1"/>
</dbReference>
<feature type="region of interest" description="Disordered" evidence="1">
    <location>
        <begin position="867"/>
        <end position="920"/>
    </location>
</feature>
<reference evidence="3" key="2">
    <citation type="submission" date="2013-10" db="EMBL/GenBank/DDBJ databases">
        <authorList>
            <person name="Aslett M."/>
        </authorList>
    </citation>
    <scope>NUCLEOTIDE SEQUENCE [LARGE SCALE GENOMIC DNA]</scope>
    <source>
        <strain evidence="3">Houghton</strain>
    </source>
</reference>
<dbReference type="InterPro" id="IPR050704">
    <property type="entry name" value="Peptidase_C85-like"/>
</dbReference>
<dbReference type="AlphaFoldDB" id="U6MNN7"/>
<dbReference type="RefSeq" id="XP_013433150.1">
    <property type="nucleotide sequence ID" value="XM_013577696.1"/>
</dbReference>
<keyword evidence="3" id="KW-0378">Hydrolase</keyword>
<feature type="compositionally biased region" description="Basic and acidic residues" evidence="1">
    <location>
        <begin position="359"/>
        <end position="371"/>
    </location>
</feature>
<feature type="compositionally biased region" description="Polar residues" evidence="1">
    <location>
        <begin position="891"/>
        <end position="902"/>
    </location>
</feature>
<dbReference type="InterPro" id="IPR038765">
    <property type="entry name" value="Papain-like_cys_pep_sf"/>
</dbReference>
<reference evidence="3" key="1">
    <citation type="submission" date="2013-10" db="EMBL/GenBank/DDBJ databases">
        <title>Genomic analysis of the causative agents of coccidiosis in chickens.</title>
        <authorList>
            <person name="Reid A.J."/>
            <person name="Blake D."/>
            <person name="Billington K."/>
            <person name="Browne H."/>
            <person name="Dunn M."/>
            <person name="Hung S."/>
            <person name="Kawahara F."/>
            <person name="Miranda-Saavedra D."/>
            <person name="Mourier T."/>
            <person name="Nagra H."/>
            <person name="Otto T.D."/>
            <person name="Rawlings N."/>
            <person name="Sanchez A."/>
            <person name="Sanders M."/>
            <person name="Subramaniam C."/>
            <person name="Tay Y."/>
            <person name="Dear P."/>
            <person name="Doerig C."/>
            <person name="Gruber A."/>
            <person name="Parkinson J."/>
            <person name="Shirley M."/>
            <person name="Wan K.L."/>
            <person name="Berriman M."/>
            <person name="Tomley F."/>
            <person name="Pain A."/>
        </authorList>
    </citation>
    <scope>NUCLEOTIDE SEQUENCE [LARGE SCALE GENOMIC DNA]</scope>
    <source>
        <strain evidence="3">Houghton</strain>
    </source>
</reference>
<dbReference type="VEuPathDB" id="ToxoDB:ENH_00078160"/>
<keyword evidence="3" id="KW-0645">Protease</keyword>
<evidence type="ECO:0000313" key="4">
    <source>
        <dbReference type="Proteomes" id="UP000030754"/>
    </source>
</evidence>
<gene>
    <name evidence="3" type="ORF">ENH_00078160</name>
</gene>
<evidence type="ECO:0000259" key="2">
    <source>
        <dbReference type="PROSITE" id="PS50802"/>
    </source>
</evidence>
<feature type="region of interest" description="Disordered" evidence="1">
    <location>
        <begin position="577"/>
        <end position="600"/>
    </location>
</feature>
<feature type="compositionally biased region" description="Low complexity" evidence="1">
    <location>
        <begin position="347"/>
        <end position="356"/>
    </location>
</feature>
<name>U6MNN7_9EIME</name>
<organism evidence="3 4">
    <name type="scientific">Eimeria necatrix</name>
    <dbReference type="NCBI Taxonomy" id="51315"/>
    <lineage>
        <taxon>Eukaryota</taxon>
        <taxon>Sar</taxon>
        <taxon>Alveolata</taxon>
        <taxon>Apicomplexa</taxon>
        <taxon>Conoidasida</taxon>
        <taxon>Coccidia</taxon>
        <taxon>Eucoccidiorida</taxon>
        <taxon>Eimeriorina</taxon>
        <taxon>Eimeriidae</taxon>
        <taxon>Eimeria</taxon>
    </lineage>
</organism>
<feature type="compositionally biased region" description="Low complexity" evidence="1">
    <location>
        <begin position="274"/>
        <end position="285"/>
    </location>
</feature>
<dbReference type="Pfam" id="PF02338">
    <property type="entry name" value="OTU"/>
    <property type="match status" value="1"/>
</dbReference>
<protein>
    <submittedName>
        <fullName evidence="3">OTU-like cysteine protease domain-containing protein, putative</fullName>
    </submittedName>
</protein>
<feature type="region of interest" description="Disordered" evidence="1">
    <location>
        <begin position="314"/>
        <end position="397"/>
    </location>
</feature>
<sequence length="920" mass="100147">MAAADAKQSVDTPTGVVSVNAAEGAPFPMGENEGFRLRSDSDGTQILQFACHCCKSTNVLICTKAADGGWVLCKAPAAPQPSHTATALERRDVQVSTETCKDPGEACEGVYVKCSGKGPGKGREQEEQEVSVKAEIHVACSSSHSGDDACRDTQDRGVWTIQNNQSGTFRCTVVEPSTPHVAPVVDAKDVIIKSSSLRPLARCSNSSTCSSWEGGEPRIEDDASSSTVDPVASQTCQTCLKDAEPRSAVHQVKHKKHSSLEEREGQGTEKLRPQEQQQQHPRTTQSLCRTTDDQVQRDAVEGVIIGGKEKLQLHYPCSNGGKIPQSEAEAPAEDGPKLAASKEQQEQNKLQEQPQQHAEPQKSEQRARENNPPDSQGSGRVHTSGSTNNVSSTKKTQDSAIAAMAPYMSTRECEGDGNCLYRAFSDQLYGSQDHHLFLRWLAVDVMLRCKDTFEAFVDESEGPFERWLQTKRTYGEWADYREMHALLLLFGTPIFVFDEHLQLLQAFEPDPEKKRLPNREGESLTPFRLMWHGKLGHYTSLHFVKEGFPIARGLMIGQLEAEGLARLVLSLATGTSSTSSGANGECVPSSSTPARDPTGLEEETLAECLQVSAQELAGIAAEQELILAAIKRQRLQQLLPQTTRVVDEIWNEARKEQEGWTARLVKSQRSSPLVAAATEPAQHPDMPWRATEKRLPPTAAPACASAAAEDVAANSRAYAAASRIYNGPVSRVPCPPTSMCMVTCRRPSGGNLQNTAGPAGGVWSDSLPGHIARYDARQQVWQEQLHLRQRTTSTPIARYSQGPTGPAHVVSPVQGLPAPGATRSFGYAQQYTPHLDYIEQQRHCVQLPGGRLVAVAPSGALRPVRHATLQHQRQSEQQQQLLPTRPAAVTGQRQATSGSNNGHAEDVSWFSRWMGSGNNS</sequence>
<dbReference type="PANTHER" id="PTHR12419">
    <property type="entry name" value="OTU DOMAIN CONTAINING PROTEIN"/>
    <property type="match status" value="1"/>
</dbReference>
<dbReference type="PROSITE" id="PS50802">
    <property type="entry name" value="OTU"/>
    <property type="match status" value="1"/>
</dbReference>
<evidence type="ECO:0000313" key="3">
    <source>
        <dbReference type="EMBL" id="CDJ64683.1"/>
    </source>
</evidence>
<dbReference type="Proteomes" id="UP000030754">
    <property type="component" value="Unassembled WGS sequence"/>
</dbReference>
<dbReference type="CDD" id="cd22744">
    <property type="entry name" value="OTU"/>
    <property type="match status" value="1"/>
</dbReference>
<dbReference type="GO" id="GO:0004843">
    <property type="term" value="F:cysteine-type deubiquitinase activity"/>
    <property type="evidence" value="ECO:0007669"/>
    <property type="project" value="TreeGrafter"/>
</dbReference>
<feature type="compositionally biased region" description="Polar residues" evidence="1">
    <location>
        <begin position="372"/>
        <end position="394"/>
    </location>
</feature>
<dbReference type="GO" id="GO:0016579">
    <property type="term" value="P:protein deubiquitination"/>
    <property type="evidence" value="ECO:0007669"/>
    <property type="project" value="TreeGrafter"/>
</dbReference>
<accession>U6MNN7</accession>
<dbReference type="EMBL" id="HG722992">
    <property type="protein sequence ID" value="CDJ64683.1"/>
    <property type="molecule type" value="Genomic_DNA"/>
</dbReference>
<dbReference type="Gene3D" id="3.90.70.80">
    <property type="match status" value="1"/>
</dbReference>
<dbReference type="OrthoDB" id="415023at2759"/>
<feature type="compositionally biased region" description="Basic and acidic residues" evidence="1">
    <location>
        <begin position="258"/>
        <end position="273"/>
    </location>
</feature>
<evidence type="ECO:0000256" key="1">
    <source>
        <dbReference type="SAM" id="MobiDB-lite"/>
    </source>
</evidence>
<keyword evidence="4" id="KW-1185">Reference proteome</keyword>
<feature type="domain" description="OTU" evidence="2">
    <location>
        <begin position="408"/>
        <end position="544"/>
    </location>
</feature>
<feature type="compositionally biased region" description="Low complexity" evidence="1">
    <location>
        <begin position="869"/>
        <end position="882"/>
    </location>
</feature>
<feature type="region of interest" description="Disordered" evidence="1">
    <location>
        <begin position="247"/>
        <end position="294"/>
    </location>
</feature>
<dbReference type="GeneID" id="25477946"/>
<feature type="compositionally biased region" description="Polar residues" evidence="1">
    <location>
        <begin position="201"/>
        <end position="211"/>
    </location>
</feature>
<proteinExistence type="predicted"/>
<feature type="region of interest" description="Disordered" evidence="1">
    <location>
        <begin position="201"/>
        <end position="229"/>
    </location>
</feature>
<dbReference type="InterPro" id="IPR003323">
    <property type="entry name" value="OTU_dom"/>
</dbReference>